<evidence type="ECO:0000256" key="3">
    <source>
        <dbReference type="PROSITE-ProRule" id="PRU00023"/>
    </source>
</evidence>
<keyword evidence="2 3" id="KW-0040">ANK repeat</keyword>
<gene>
    <name evidence="4" type="ORF">H9Q81_04080</name>
</gene>
<dbReference type="PANTHER" id="PTHR24126:SF14">
    <property type="entry name" value="ANK_REP_REGION DOMAIN-CONTAINING PROTEIN"/>
    <property type="match status" value="1"/>
</dbReference>
<organism evidence="4 5">
    <name type="scientific">Fusobacterium hominis</name>
    <dbReference type="NCBI Taxonomy" id="2764326"/>
    <lineage>
        <taxon>Bacteria</taxon>
        <taxon>Fusobacteriati</taxon>
        <taxon>Fusobacteriota</taxon>
        <taxon>Fusobacteriia</taxon>
        <taxon>Fusobacteriales</taxon>
        <taxon>Fusobacteriaceae</taxon>
        <taxon>Fusobacterium</taxon>
    </lineage>
</organism>
<sequence>MELLKFVVENDLEGFKDNLDMDTMEEVDENKNTILHHCVDMEKFDFVDTLLYNGADPNTKNKEGNTPLHIAAQKDLGEIMELLLEFGGDVDIKNNRQRTVLNMANVSKAKKVLKVIENSGADYDFTPGIEKINHHRRLEDY</sequence>
<reference evidence="4 5" key="1">
    <citation type="submission" date="2020-08" db="EMBL/GenBank/DDBJ databases">
        <authorList>
            <person name="Liu C."/>
            <person name="Sun Q."/>
        </authorList>
    </citation>
    <scope>NUCLEOTIDE SEQUENCE [LARGE SCALE GENOMIC DNA]</scope>
    <source>
        <strain evidence="4 5">NSJ-57</strain>
    </source>
</reference>
<dbReference type="AlphaFoldDB" id="A0A7G9GYY4"/>
<evidence type="ECO:0000256" key="2">
    <source>
        <dbReference type="ARBA" id="ARBA00023043"/>
    </source>
</evidence>
<accession>A0A7G9GYY4</accession>
<dbReference type="PROSITE" id="PS50297">
    <property type="entry name" value="ANK_REP_REGION"/>
    <property type="match status" value="1"/>
</dbReference>
<protein>
    <submittedName>
        <fullName evidence="4">Ankyrin repeat domain-containing protein</fullName>
    </submittedName>
</protein>
<evidence type="ECO:0000256" key="1">
    <source>
        <dbReference type="ARBA" id="ARBA00022737"/>
    </source>
</evidence>
<proteinExistence type="predicted"/>
<evidence type="ECO:0000313" key="5">
    <source>
        <dbReference type="Proteomes" id="UP000515913"/>
    </source>
</evidence>
<dbReference type="Gene3D" id="1.25.40.20">
    <property type="entry name" value="Ankyrin repeat-containing domain"/>
    <property type="match status" value="1"/>
</dbReference>
<keyword evidence="1" id="KW-0677">Repeat</keyword>
<keyword evidence="5" id="KW-1185">Reference proteome</keyword>
<evidence type="ECO:0000313" key="4">
    <source>
        <dbReference type="EMBL" id="QNM16016.1"/>
    </source>
</evidence>
<dbReference type="SUPFAM" id="SSF48403">
    <property type="entry name" value="Ankyrin repeat"/>
    <property type="match status" value="1"/>
</dbReference>
<dbReference type="RefSeq" id="WP_101473757.1">
    <property type="nucleotide sequence ID" value="NZ_CP060637.1"/>
</dbReference>
<dbReference type="Pfam" id="PF12796">
    <property type="entry name" value="Ank_2"/>
    <property type="match status" value="1"/>
</dbReference>
<dbReference type="Proteomes" id="UP000515913">
    <property type="component" value="Chromosome"/>
</dbReference>
<dbReference type="PROSITE" id="PS50088">
    <property type="entry name" value="ANK_REPEAT"/>
    <property type="match status" value="2"/>
</dbReference>
<dbReference type="KEGG" id="fho:H9Q81_04080"/>
<dbReference type="InterPro" id="IPR002110">
    <property type="entry name" value="Ankyrin_rpt"/>
</dbReference>
<dbReference type="SMART" id="SM00248">
    <property type="entry name" value="ANK"/>
    <property type="match status" value="3"/>
</dbReference>
<name>A0A7G9GYY4_9FUSO</name>
<dbReference type="EMBL" id="CP060637">
    <property type="protein sequence ID" value="QNM16016.1"/>
    <property type="molecule type" value="Genomic_DNA"/>
</dbReference>
<feature type="repeat" description="ANK" evidence="3">
    <location>
        <begin position="30"/>
        <end position="62"/>
    </location>
</feature>
<dbReference type="PANTHER" id="PTHR24126">
    <property type="entry name" value="ANKYRIN REPEAT, PH AND SEC7 DOMAIN CONTAINING PROTEIN SECG-RELATED"/>
    <property type="match status" value="1"/>
</dbReference>
<dbReference type="InterPro" id="IPR036770">
    <property type="entry name" value="Ankyrin_rpt-contain_sf"/>
</dbReference>
<feature type="repeat" description="ANK" evidence="3">
    <location>
        <begin position="63"/>
        <end position="95"/>
    </location>
</feature>